<dbReference type="InterPro" id="IPR041249">
    <property type="entry name" value="HEPN_DZIP3"/>
</dbReference>
<proteinExistence type="predicted"/>
<reference evidence="2" key="1">
    <citation type="submission" date="2018-11" db="EMBL/GenBank/DDBJ databases">
        <authorList>
            <person name="Alioto T."/>
            <person name="Alioto T."/>
        </authorList>
    </citation>
    <scope>NUCLEOTIDE SEQUENCE</scope>
</reference>
<protein>
    <recommendedName>
        <fullName evidence="1">DZIP3-like HEPN domain-containing protein</fullName>
    </recommendedName>
</protein>
<dbReference type="Proteomes" id="UP000596742">
    <property type="component" value="Unassembled WGS sequence"/>
</dbReference>
<dbReference type="Pfam" id="PF18738">
    <property type="entry name" value="HEPN_DZIP3"/>
    <property type="match status" value="1"/>
</dbReference>
<name>A0A8B6DQ59_MYTGA</name>
<comment type="caution">
    <text evidence="2">The sequence shown here is derived from an EMBL/GenBank/DDBJ whole genome shotgun (WGS) entry which is preliminary data.</text>
</comment>
<evidence type="ECO:0000259" key="1">
    <source>
        <dbReference type="Pfam" id="PF18738"/>
    </source>
</evidence>
<evidence type="ECO:0000313" key="3">
    <source>
        <dbReference type="Proteomes" id="UP000596742"/>
    </source>
</evidence>
<evidence type="ECO:0000313" key="2">
    <source>
        <dbReference type="EMBL" id="VDI22999.1"/>
    </source>
</evidence>
<organism evidence="2 3">
    <name type="scientific">Mytilus galloprovincialis</name>
    <name type="common">Mediterranean mussel</name>
    <dbReference type="NCBI Taxonomy" id="29158"/>
    <lineage>
        <taxon>Eukaryota</taxon>
        <taxon>Metazoa</taxon>
        <taxon>Spiralia</taxon>
        <taxon>Lophotrochozoa</taxon>
        <taxon>Mollusca</taxon>
        <taxon>Bivalvia</taxon>
        <taxon>Autobranchia</taxon>
        <taxon>Pteriomorphia</taxon>
        <taxon>Mytilida</taxon>
        <taxon>Mytiloidea</taxon>
        <taxon>Mytilidae</taxon>
        <taxon>Mytilinae</taxon>
        <taxon>Mytilus</taxon>
    </lineage>
</organism>
<dbReference type="EMBL" id="UYJE01003875">
    <property type="protein sequence ID" value="VDI22999.1"/>
    <property type="molecule type" value="Genomic_DNA"/>
</dbReference>
<keyword evidence="3" id="KW-1185">Reference proteome</keyword>
<gene>
    <name evidence="2" type="ORF">MGAL_10B073538</name>
</gene>
<accession>A0A8B6DQ59</accession>
<dbReference type="OrthoDB" id="6172988at2759"/>
<dbReference type="AlphaFoldDB" id="A0A8B6DQ59"/>
<sequence>MDHYKTGNHNYITKECLCRIIAKQSNVVDCMDISLMYAIIQSCYIKHNIAIHGNPRCIEAIKDTRNFLAHVPSPRISKSEFDTRWAETEQAILEIGSSLGQYFAKVNQKKIEAFKRNDVSIEGIKGIIENNIDEIIKKKLQTFIEDQRTNAVTFKDEISEQLFKYKEEMKIEIRNLIFEVKQDAVAPCDIEKTFDSPGPRNNATACGVNVEETEEGNINATKRRVEWKLATPSTWNLPEIKDTLKKCSAQLRQWFEIENVFVGSLVIKTLVQQNVLDNREEFRASVHLFLEKFVEVCRINADVPTVIKVDLIIELGEFEKEDIRKESAELDLEMGVPVAEQIIDDSVNKAQVATGKVISMISHKTYFARLGHATYQLIPNMIRELLAHFIHPNTLYETVNKNYYLAHRLKSVDWKIIHDVRETGYRDLDYPLIYTIIRNCLPFIQPSKGWDYPVNPQPHETSLGDDIERCRRYRNLIIHRLNTTVSYQELNEFFSELKSVARRFEIVLGKEPNEFVSQFDVLKTCSMDEDI</sequence>
<feature type="domain" description="DZIP3-like HEPN" evidence="1">
    <location>
        <begin position="409"/>
        <end position="507"/>
    </location>
</feature>